<dbReference type="GeneID" id="95985536"/>
<dbReference type="InterPro" id="IPR009060">
    <property type="entry name" value="UBA-like_sf"/>
</dbReference>
<dbReference type="Proteomes" id="UP001565368">
    <property type="component" value="Unassembled WGS sequence"/>
</dbReference>
<proteinExistence type="predicted"/>
<evidence type="ECO:0000256" key="1">
    <source>
        <dbReference type="SAM" id="MobiDB-lite"/>
    </source>
</evidence>
<dbReference type="EMBL" id="JBBXJM010000003">
    <property type="protein sequence ID" value="KAL1410480.1"/>
    <property type="molecule type" value="Genomic_DNA"/>
</dbReference>
<comment type="caution">
    <text evidence="3">The sequence shown here is derived from an EMBL/GenBank/DDBJ whole genome shotgun (WGS) entry which is preliminary data.</text>
</comment>
<accession>A0ABR3Q761</accession>
<feature type="compositionally biased region" description="Basic and acidic residues" evidence="1">
    <location>
        <begin position="118"/>
        <end position="131"/>
    </location>
</feature>
<dbReference type="Gene3D" id="1.10.8.10">
    <property type="entry name" value="DNA helicase RuvA subunit, C-terminal domain"/>
    <property type="match status" value="1"/>
</dbReference>
<dbReference type="SUPFAM" id="SSF46934">
    <property type="entry name" value="UBA-like"/>
    <property type="match status" value="1"/>
</dbReference>
<feature type="domain" description="UBA" evidence="2">
    <location>
        <begin position="30"/>
        <end position="70"/>
    </location>
</feature>
<sequence>MSSPELKAPGFRNWVRRVSHDILERPVVPEPPESDIDELVNMGFPRNLAHRQLHLSRGNVKAAAESLVHSAHMANVGATSKDAWNHPDCPICVRESNNVSIAEGRRSSVAEALGRVRSRNDGPPEPSDRRRGSVGAMLRRPSVAAALQRMSTRDVK</sequence>
<gene>
    <name evidence="3" type="ORF">Q8F55_004493</name>
</gene>
<dbReference type="SMART" id="SM00165">
    <property type="entry name" value="UBA"/>
    <property type="match status" value="1"/>
</dbReference>
<evidence type="ECO:0000313" key="3">
    <source>
        <dbReference type="EMBL" id="KAL1410480.1"/>
    </source>
</evidence>
<feature type="region of interest" description="Disordered" evidence="1">
    <location>
        <begin position="115"/>
        <end position="137"/>
    </location>
</feature>
<keyword evidence="4" id="KW-1185">Reference proteome</keyword>
<dbReference type="InterPro" id="IPR015940">
    <property type="entry name" value="UBA"/>
</dbReference>
<organism evidence="3 4">
    <name type="scientific">Vanrija albida</name>
    <dbReference type="NCBI Taxonomy" id="181172"/>
    <lineage>
        <taxon>Eukaryota</taxon>
        <taxon>Fungi</taxon>
        <taxon>Dikarya</taxon>
        <taxon>Basidiomycota</taxon>
        <taxon>Agaricomycotina</taxon>
        <taxon>Tremellomycetes</taxon>
        <taxon>Trichosporonales</taxon>
        <taxon>Trichosporonaceae</taxon>
        <taxon>Vanrija</taxon>
    </lineage>
</organism>
<evidence type="ECO:0000259" key="2">
    <source>
        <dbReference type="PROSITE" id="PS50030"/>
    </source>
</evidence>
<dbReference type="RefSeq" id="XP_069210424.1">
    <property type="nucleotide sequence ID" value="XM_069353006.1"/>
</dbReference>
<reference evidence="3 4" key="1">
    <citation type="submission" date="2023-08" db="EMBL/GenBank/DDBJ databases">
        <title>Annotated Genome Sequence of Vanrija albida AlHP1.</title>
        <authorList>
            <person name="Herzog R."/>
        </authorList>
    </citation>
    <scope>NUCLEOTIDE SEQUENCE [LARGE SCALE GENOMIC DNA]</scope>
    <source>
        <strain evidence="3 4">AlHP1</strain>
    </source>
</reference>
<protein>
    <recommendedName>
        <fullName evidence="2">UBA domain-containing protein</fullName>
    </recommendedName>
</protein>
<dbReference type="PROSITE" id="PS50030">
    <property type="entry name" value="UBA"/>
    <property type="match status" value="1"/>
</dbReference>
<name>A0ABR3Q761_9TREE</name>
<dbReference type="Pfam" id="PF00627">
    <property type="entry name" value="UBA"/>
    <property type="match status" value="1"/>
</dbReference>
<evidence type="ECO:0000313" key="4">
    <source>
        <dbReference type="Proteomes" id="UP001565368"/>
    </source>
</evidence>